<organism evidence="1 2">
    <name type="scientific">uncultured phage cr23_1</name>
    <dbReference type="NCBI Taxonomy" id="2986419"/>
    <lineage>
        <taxon>Viruses</taxon>
        <taxon>Duplodnaviria</taxon>
        <taxon>Heunggongvirae</taxon>
        <taxon>Uroviricota</taxon>
        <taxon>Caudoviricetes</taxon>
        <taxon>Crassvirales</taxon>
        <taxon>Suoliviridae</taxon>
        <taxon>Uncouvirinae</taxon>
        <taxon>Aurodevirus</taxon>
        <taxon>Aurodevirus hiberniae</taxon>
    </lineage>
</organism>
<dbReference type="Proteomes" id="UP000828083">
    <property type="component" value="Segment"/>
</dbReference>
<dbReference type="RefSeq" id="YP_010510330.1">
    <property type="nucleotide sequence ID" value="NC_067218.1"/>
</dbReference>
<gene>
    <name evidence="1" type="primary">gp_78062</name>
</gene>
<keyword evidence="2" id="KW-1185">Reference proteome</keyword>
<sequence>MKRINLWITLFVVCLGGFIGFDPNSPSQTLDASQTMIRWVDVPKTPVDVLGLNSKSININLKDETVSVDGDVNNTSVTITRDVETLPEFKTKVIEKVIYLPEDIAYRTKFFNRLMPINKTLPAKNW</sequence>
<name>A0AAE7V448_9CAUD</name>
<proteinExistence type="predicted"/>
<protein>
    <submittedName>
        <fullName evidence="1">Uncharacterized protein</fullName>
    </submittedName>
</protein>
<evidence type="ECO:0000313" key="1">
    <source>
        <dbReference type="EMBL" id="QWM91390.1"/>
    </source>
</evidence>
<dbReference type="EMBL" id="MZ130500">
    <property type="protein sequence ID" value="QWM91390.1"/>
    <property type="molecule type" value="Genomic_DNA"/>
</dbReference>
<accession>A0AAE7V448</accession>
<evidence type="ECO:0000313" key="2">
    <source>
        <dbReference type="Proteomes" id="UP000828083"/>
    </source>
</evidence>
<dbReference type="KEGG" id="vg:75687846"/>
<reference evidence="1 2" key="1">
    <citation type="submission" date="2021-04" db="EMBL/GenBank/DDBJ databases">
        <authorList>
            <person name="Shkoporov A.N."/>
            <person name="Stockdale S.R."/>
            <person name="Guerin E."/>
            <person name="Ross R.P."/>
            <person name="Hill C."/>
        </authorList>
    </citation>
    <scope>NUCLEOTIDE SEQUENCE [LARGE SCALE GENOMIC DNA]</scope>
    <source>
        <strain evidence="2">cr23_1</strain>
    </source>
</reference>
<dbReference type="GeneID" id="75687846"/>